<dbReference type="EC" id="2.4.2.29" evidence="4"/>
<dbReference type="GO" id="GO:0005829">
    <property type="term" value="C:cytosol"/>
    <property type="evidence" value="ECO:0007669"/>
    <property type="project" value="TreeGrafter"/>
</dbReference>
<feature type="region of interest" description="RNA binding" evidence="4">
    <location>
        <begin position="251"/>
        <end position="257"/>
    </location>
</feature>
<feature type="active site" description="Nucleophile" evidence="4">
    <location>
        <position position="270"/>
    </location>
</feature>
<dbReference type="NCBIfam" id="TIGR00449">
    <property type="entry name" value="tgt_general"/>
    <property type="match status" value="1"/>
</dbReference>
<comment type="subunit">
    <text evidence="4">Homodimer. Within each dimer, one monomer is responsible for RNA recognition and catalysis, while the other monomer binds to the replacement base PreQ1.</text>
</comment>
<dbReference type="EMBL" id="FUWG01000011">
    <property type="protein sequence ID" value="SJZ52242.1"/>
    <property type="molecule type" value="Genomic_DNA"/>
</dbReference>
<gene>
    <name evidence="4" type="primary">tgt</name>
    <name evidence="6" type="ORF">SAMN02745149_01530</name>
</gene>
<feature type="binding site" evidence="4">
    <location>
        <position position="193"/>
    </location>
    <ligand>
        <name>substrate</name>
    </ligand>
</feature>
<dbReference type="InterPro" id="IPR004803">
    <property type="entry name" value="TGT"/>
</dbReference>
<keyword evidence="4" id="KW-0862">Zinc</keyword>
<feature type="binding site" evidence="4">
    <location>
        <position position="310"/>
    </location>
    <ligand>
        <name>Zn(2+)</name>
        <dbReference type="ChEBI" id="CHEBI:29105"/>
    </ligand>
</feature>
<dbReference type="PANTHER" id="PTHR46499">
    <property type="entry name" value="QUEUINE TRNA-RIBOSYLTRANSFERASE"/>
    <property type="match status" value="1"/>
</dbReference>
<comment type="catalytic activity">
    <reaction evidence="4">
        <text>7-aminomethyl-7-carbaguanine + guanosine(34) in tRNA = 7-aminomethyl-7-carbaguanosine(34) in tRNA + guanine</text>
        <dbReference type="Rhea" id="RHEA:24104"/>
        <dbReference type="Rhea" id="RHEA-COMP:10341"/>
        <dbReference type="Rhea" id="RHEA-COMP:10342"/>
        <dbReference type="ChEBI" id="CHEBI:16235"/>
        <dbReference type="ChEBI" id="CHEBI:58703"/>
        <dbReference type="ChEBI" id="CHEBI:74269"/>
        <dbReference type="ChEBI" id="CHEBI:82833"/>
        <dbReference type="EC" id="2.4.2.29"/>
    </reaction>
</comment>
<feature type="binding site" evidence="4">
    <location>
        <position position="339"/>
    </location>
    <ligand>
        <name>Zn(2+)</name>
        <dbReference type="ChEBI" id="CHEBI:29105"/>
    </ligand>
</feature>
<feature type="binding site" evidence="4">
    <location>
        <position position="220"/>
    </location>
    <ligand>
        <name>substrate</name>
    </ligand>
</feature>
<dbReference type="Proteomes" id="UP000190423">
    <property type="component" value="Unassembled WGS sequence"/>
</dbReference>
<feature type="binding site" evidence="4">
    <location>
        <begin position="92"/>
        <end position="96"/>
    </location>
    <ligand>
        <name>substrate</name>
    </ligand>
</feature>
<comment type="cofactor">
    <cofactor evidence="4">
        <name>Zn(2+)</name>
        <dbReference type="ChEBI" id="CHEBI:29105"/>
    </cofactor>
    <text evidence="4">Binds 1 zinc ion per subunit.</text>
</comment>
<dbReference type="Gene3D" id="3.20.20.105">
    <property type="entry name" value="Queuine tRNA-ribosyltransferase-like"/>
    <property type="match status" value="1"/>
</dbReference>
<feature type="binding site" evidence="4">
    <location>
        <position position="308"/>
    </location>
    <ligand>
        <name>Zn(2+)</name>
        <dbReference type="ChEBI" id="CHEBI:29105"/>
    </ligand>
</feature>
<feature type="binding site" evidence="4">
    <location>
        <position position="313"/>
    </location>
    <ligand>
        <name>Zn(2+)</name>
        <dbReference type="ChEBI" id="CHEBI:29105"/>
    </ligand>
</feature>
<keyword evidence="3 4" id="KW-0819">tRNA processing</keyword>
<dbReference type="GO" id="GO:0008479">
    <property type="term" value="F:tRNA-guanosine(34) queuine transglycosylase activity"/>
    <property type="evidence" value="ECO:0007669"/>
    <property type="project" value="UniProtKB-UniRule"/>
</dbReference>
<dbReference type="GO" id="GO:0046872">
    <property type="term" value="F:metal ion binding"/>
    <property type="evidence" value="ECO:0007669"/>
    <property type="project" value="UniProtKB-KW"/>
</dbReference>
<keyword evidence="4" id="KW-0671">Queuosine biosynthesis</keyword>
<dbReference type="STRING" id="261392.SAMN02745149_01530"/>
<dbReference type="RefSeq" id="WP_078933441.1">
    <property type="nucleotide sequence ID" value="NZ_FUWG01000011.1"/>
</dbReference>
<feature type="binding site" evidence="4">
    <location>
        <position position="146"/>
    </location>
    <ligand>
        <name>substrate</name>
    </ligand>
</feature>
<keyword evidence="4" id="KW-0479">Metal-binding</keyword>
<evidence type="ECO:0000313" key="6">
    <source>
        <dbReference type="EMBL" id="SJZ52242.1"/>
    </source>
</evidence>
<dbReference type="InterPro" id="IPR036511">
    <property type="entry name" value="TGT-like_sf"/>
</dbReference>
<comment type="function">
    <text evidence="4">Catalyzes the base-exchange of a guanine (G) residue with the queuine precursor 7-aminomethyl-7-deazaguanine (PreQ1) at position 34 (anticodon wobble position) in tRNAs with GU(N) anticodons (tRNA-Asp, -Asn, -His and -Tyr). Catalysis occurs through a double-displacement mechanism. The nucleophile active site attacks the C1' of nucleotide 34 to detach the guanine base from the RNA, forming a covalent enzyme-RNA intermediate. The proton acceptor active site deprotonates the incoming PreQ1, allowing a nucleophilic attack on the C1' of the ribose to form the product. After dissociation, two additional enzymatic reactions on the tRNA convert PreQ1 to queuine (Q), resulting in the hypermodified nucleoside queuosine (7-(((4,5-cis-dihydroxy-2-cyclopenten-1-yl)amino)methyl)-7-deazaguanosine).</text>
</comment>
<evidence type="ECO:0000313" key="7">
    <source>
        <dbReference type="Proteomes" id="UP000190423"/>
    </source>
</evidence>
<accession>A0A1T4LBN3</accession>
<keyword evidence="7" id="KW-1185">Reference proteome</keyword>
<feature type="active site" description="Proton acceptor" evidence="4">
    <location>
        <position position="92"/>
    </location>
</feature>
<dbReference type="Pfam" id="PF01702">
    <property type="entry name" value="TGT"/>
    <property type="match status" value="1"/>
</dbReference>
<evidence type="ECO:0000259" key="5">
    <source>
        <dbReference type="Pfam" id="PF01702"/>
    </source>
</evidence>
<sequence length="377" mass="42629">MNIFSPGHTCKNSKARCGVMHLPHGDVRTPVFMPVGTNGAVKAVSKDDIEEMGFEIILANTYHLFLRPGADLVQEAGGLHGFTKYNGNFLTDSGGFQVFSLSKLRKITPEGARFQSHIDGSYHLFTPENVVQTQVKFNSDIQMQLDVCSGFGVDRKEAVSALEITTDWAKRAIKEWQKEREAGYKGYLFPIVQGNFFEDLRRQSAEFVAGLDSAGIAIGGLSVGEPADEFVHFMNYTNQFLPEEKIKYVMGIGTPEYILEAVAAGIDMFDCVLPTRNARNGSYFTHDGMLSIKQERFTHDFSPLDRECNCKVCRTYSRAYLRHLFKEQEILSSMLASYHNLYFLNNMMKEIRAAIENDTFETYKKSFLERFRAGNIQ</sequence>
<dbReference type="AlphaFoldDB" id="A0A1T4LBN3"/>
<proteinExistence type="inferred from homology"/>
<feature type="region of interest" description="RNA binding; important for wobble base 34 recognition" evidence="4">
    <location>
        <begin position="275"/>
        <end position="279"/>
    </location>
</feature>
<comment type="pathway">
    <text evidence="4">tRNA modification; tRNA-queuosine biosynthesis.</text>
</comment>
<evidence type="ECO:0000256" key="3">
    <source>
        <dbReference type="ARBA" id="ARBA00022694"/>
    </source>
</evidence>
<dbReference type="InterPro" id="IPR002616">
    <property type="entry name" value="tRNA_ribo_trans-like"/>
</dbReference>
<keyword evidence="1 4" id="KW-0328">Glycosyltransferase</keyword>
<reference evidence="6 7" key="1">
    <citation type="submission" date="2017-02" db="EMBL/GenBank/DDBJ databases">
        <authorList>
            <person name="Peterson S.W."/>
        </authorList>
    </citation>
    <scope>NUCLEOTIDE SEQUENCE [LARGE SCALE GENOMIC DNA]</scope>
    <source>
        <strain evidence="6 7">ATCC BAA-908</strain>
    </source>
</reference>
<dbReference type="GeneID" id="78316819"/>
<keyword evidence="2 4" id="KW-0808">Transferase</keyword>
<dbReference type="NCBIfam" id="TIGR00430">
    <property type="entry name" value="Q_tRNA_tgt"/>
    <property type="match status" value="1"/>
</dbReference>
<comment type="similarity">
    <text evidence="4">Belongs to the queuine tRNA-ribosyltransferase family.</text>
</comment>
<evidence type="ECO:0000256" key="2">
    <source>
        <dbReference type="ARBA" id="ARBA00022679"/>
    </source>
</evidence>
<dbReference type="UniPathway" id="UPA00392"/>
<dbReference type="SUPFAM" id="SSF51713">
    <property type="entry name" value="tRNA-guanine transglycosylase"/>
    <property type="match status" value="1"/>
</dbReference>
<dbReference type="PANTHER" id="PTHR46499:SF1">
    <property type="entry name" value="QUEUINE TRNA-RIBOSYLTRANSFERASE"/>
    <property type="match status" value="1"/>
</dbReference>
<dbReference type="GO" id="GO:0008616">
    <property type="term" value="P:tRNA queuosine(34) biosynthetic process"/>
    <property type="evidence" value="ECO:0007669"/>
    <property type="project" value="UniProtKB-UniRule"/>
</dbReference>
<organism evidence="6 7">
    <name type="scientific">Treponema porcinum</name>
    <dbReference type="NCBI Taxonomy" id="261392"/>
    <lineage>
        <taxon>Bacteria</taxon>
        <taxon>Pseudomonadati</taxon>
        <taxon>Spirochaetota</taxon>
        <taxon>Spirochaetia</taxon>
        <taxon>Spirochaetales</taxon>
        <taxon>Treponemataceae</taxon>
        <taxon>Treponema</taxon>
    </lineage>
</organism>
<dbReference type="HAMAP" id="MF_00168">
    <property type="entry name" value="Q_tRNA_Tgt"/>
    <property type="match status" value="1"/>
</dbReference>
<evidence type="ECO:0000256" key="4">
    <source>
        <dbReference type="HAMAP-Rule" id="MF_00168"/>
    </source>
</evidence>
<dbReference type="InterPro" id="IPR050076">
    <property type="entry name" value="ArchSynthase1/Queuine_TRR"/>
</dbReference>
<evidence type="ECO:0000256" key="1">
    <source>
        <dbReference type="ARBA" id="ARBA00022676"/>
    </source>
</evidence>
<feature type="domain" description="tRNA-guanine(15) transglycosylase-like" evidence="5">
    <location>
        <begin position="13"/>
        <end position="371"/>
    </location>
</feature>
<protein>
    <recommendedName>
        <fullName evidence="4">Queuine tRNA-ribosyltransferase</fullName>
        <ecNumber evidence="4">2.4.2.29</ecNumber>
    </recommendedName>
    <alternativeName>
        <fullName evidence="4">Guanine insertion enzyme</fullName>
    </alternativeName>
    <alternativeName>
        <fullName evidence="4">tRNA-guanine transglycosylase</fullName>
    </alternativeName>
</protein>
<dbReference type="OrthoDB" id="9805417at2"/>
<name>A0A1T4LBN3_TREPO</name>